<dbReference type="GO" id="GO:0071944">
    <property type="term" value="C:cell periphery"/>
    <property type="evidence" value="ECO:0007669"/>
    <property type="project" value="UniProtKB-ARBA"/>
</dbReference>
<keyword evidence="4 6" id="KW-0472">Membrane</keyword>
<feature type="compositionally biased region" description="Polar residues" evidence="5">
    <location>
        <begin position="1091"/>
        <end position="1107"/>
    </location>
</feature>
<feature type="compositionally biased region" description="Low complexity" evidence="5">
    <location>
        <begin position="628"/>
        <end position="657"/>
    </location>
</feature>
<dbReference type="GO" id="GO:0016020">
    <property type="term" value="C:membrane"/>
    <property type="evidence" value="ECO:0007669"/>
    <property type="project" value="UniProtKB-SubCell"/>
</dbReference>
<feature type="region of interest" description="Disordered" evidence="5">
    <location>
        <begin position="1072"/>
        <end position="1107"/>
    </location>
</feature>
<dbReference type="InterPro" id="IPR037293">
    <property type="entry name" value="Gal_Oxidase_central_sf"/>
</dbReference>
<reference evidence="7" key="1">
    <citation type="submission" date="2023-06" db="EMBL/GenBank/DDBJ databases">
        <title>Genome-scale phylogeny and comparative genomics of the fungal order Sordariales.</title>
        <authorList>
            <consortium name="Lawrence Berkeley National Laboratory"/>
            <person name="Hensen N."/>
            <person name="Bonometti L."/>
            <person name="Westerberg I."/>
            <person name="Brannstrom I.O."/>
            <person name="Guillou S."/>
            <person name="Cros-Aarteil S."/>
            <person name="Calhoun S."/>
            <person name="Haridas S."/>
            <person name="Kuo A."/>
            <person name="Mondo S."/>
            <person name="Pangilinan J."/>
            <person name="Riley R."/>
            <person name="Labutti K."/>
            <person name="Andreopoulos B."/>
            <person name="Lipzen A."/>
            <person name="Chen C."/>
            <person name="Yanf M."/>
            <person name="Daum C."/>
            <person name="Ng V."/>
            <person name="Clum A."/>
            <person name="Steindorff A."/>
            <person name="Ohm R."/>
            <person name="Martin F."/>
            <person name="Silar P."/>
            <person name="Natvig D."/>
            <person name="Lalanne C."/>
            <person name="Gautier V."/>
            <person name="Ament-Velasquez S.L."/>
            <person name="Kruys A."/>
            <person name="Hutchinson M.I."/>
            <person name="Powell A.J."/>
            <person name="Barry K."/>
            <person name="Miller A.N."/>
            <person name="Grigoriev I.V."/>
            <person name="Debuchy R."/>
            <person name="Gladieux P."/>
            <person name="Thoren M.H."/>
            <person name="Johannesson H."/>
        </authorList>
    </citation>
    <scope>NUCLEOTIDE SEQUENCE</scope>
    <source>
        <strain evidence="7">PSN4</strain>
    </source>
</reference>
<feature type="region of interest" description="Disordered" evidence="5">
    <location>
        <begin position="683"/>
        <end position="785"/>
    </location>
</feature>
<feature type="region of interest" description="Disordered" evidence="5">
    <location>
        <begin position="953"/>
        <end position="995"/>
    </location>
</feature>
<evidence type="ECO:0000256" key="4">
    <source>
        <dbReference type="ARBA" id="ARBA00023136"/>
    </source>
</evidence>
<evidence type="ECO:0000256" key="1">
    <source>
        <dbReference type="ARBA" id="ARBA00004167"/>
    </source>
</evidence>
<dbReference type="PANTHER" id="PTHR15549:SF27">
    <property type="entry name" value="CHITIN-BINDING TYPE-1 DOMAIN-CONTAINING PROTEIN"/>
    <property type="match status" value="1"/>
</dbReference>
<proteinExistence type="predicted"/>
<feature type="compositionally biased region" description="Acidic residues" evidence="5">
    <location>
        <begin position="957"/>
        <end position="967"/>
    </location>
</feature>
<dbReference type="Proteomes" id="UP001239445">
    <property type="component" value="Unassembled WGS sequence"/>
</dbReference>
<comment type="subcellular location">
    <subcellularLocation>
        <location evidence="1">Membrane</location>
        <topology evidence="1">Single-pass membrane protein</topology>
    </subcellularLocation>
</comment>
<feature type="region of interest" description="Disordered" evidence="5">
    <location>
        <begin position="544"/>
        <end position="589"/>
    </location>
</feature>
<organism evidence="7 8">
    <name type="scientific">Echria macrotheca</name>
    <dbReference type="NCBI Taxonomy" id="438768"/>
    <lineage>
        <taxon>Eukaryota</taxon>
        <taxon>Fungi</taxon>
        <taxon>Dikarya</taxon>
        <taxon>Ascomycota</taxon>
        <taxon>Pezizomycotina</taxon>
        <taxon>Sordariomycetes</taxon>
        <taxon>Sordariomycetidae</taxon>
        <taxon>Sordariales</taxon>
        <taxon>Schizotheciaceae</taxon>
        <taxon>Echria</taxon>
    </lineage>
</organism>
<dbReference type="InterPro" id="IPR011043">
    <property type="entry name" value="Gal_Oxase/kelch_b-propeller"/>
</dbReference>
<evidence type="ECO:0000313" key="8">
    <source>
        <dbReference type="Proteomes" id="UP001239445"/>
    </source>
</evidence>
<keyword evidence="8" id="KW-1185">Reference proteome</keyword>
<evidence type="ECO:0000256" key="5">
    <source>
        <dbReference type="SAM" id="MobiDB-lite"/>
    </source>
</evidence>
<feature type="compositionally biased region" description="Basic and acidic residues" evidence="5">
    <location>
        <begin position="1072"/>
        <end position="1090"/>
    </location>
</feature>
<dbReference type="EMBL" id="MU839840">
    <property type="protein sequence ID" value="KAK1752138.1"/>
    <property type="molecule type" value="Genomic_DNA"/>
</dbReference>
<evidence type="ECO:0000256" key="3">
    <source>
        <dbReference type="ARBA" id="ARBA00022989"/>
    </source>
</evidence>
<feature type="region of interest" description="Disordered" evidence="5">
    <location>
        <begin position="404"/>
        <end position="444"/>
    </location>
</feature>
<sequence length="1107" mass="117188">MLSALISVEAALPYMPTTILLSKNGISTAEGNTAYIFSPNSASVDLLAVNVSSKLSAASLKPETLASNLPFLASHKNVAFTPTAFDNGTLAVFAGDCSVATSASLWTWSGGNTKSWSRHGTAPSKNWDYGQGGPYFLGGGLSFSAQLAPEISDPIVYIYGGMCPFSNATASSSQSMATYSNRMLKIAPPRSSTDASYSVSYATSTGPPIAEAGFTFTELTPSLSNRSGIITQQTSHVLLGGHTQGAFINMSTAAIWSLPEETWNFVSIAAPAPVGKTDLLAKDTSTPNIDARSGHTAVLSEDGTSLAILGGWVGDLTQPAEPQLAIIKIGAAYGDWQWSVPAAQPSGRGIYGHGAVLLPGNVMMVYGGYEISSKSRRRATSPTKMFFNMTSLSWTDEYVNPNIAQHGSVTPSPSSPTSGTGSTGGAGGSFTQSAEQSSGGGSTSNNQLGLGLGLGLGIPLLAIIAGIVVCIYRRRARRRAQRDEAIRGLAQGMGGPLHHEMMENRGDDGIFPWDADSARDWYTGGHDPYIQGRRSLGYETLRGGGNTRSGPLYMPPPMASSSGRPRAARGLYQPSTSLDGRGTYDFTPLRIPMKNEIHPIYEDDEEEEDGDLGVHSPSRMVPDEEDPFATPTNPNTPTGGYFPPAAASSGSDRSASPEQKSRQDAEVQGWVSDVDAADAVLTAKISRHGSTTTTPPRFANNPSPLLPPPAAGRLSPHRRNSSRSGAVGAAIDAEEGRTGSNLSDKSAFSFVAGAERVTTGTRPQSSPGRPATGKSGSSTSAGSFSTAKSTFAALQAEGPSLLLHGGFSGDTDAEEAMEQDYINVPGSPSKSKPRRSWLGNLKRVFSGGTPSDGGGSSGGREDSPTRESLLDNSDYEPRLVGMGPNGMLLTRRKQGRAAWDAVGDGDREKDEEWDVERAVEQRLVQVMFTVPKERLRVVNAEIEKEEEAVIVTPGGEGDYEDDWDEDSNLDRRRRVEIRGGSSTSQQQQQQAMAERAAGALLFRDNNHRTMEEEGMDITEEKGKHGEEQDDVRLELPPMAGGGGGISPSPSLRTASITTATLIHLAEEVKMERPRTRVLEMVESIESKSSRENSPAGSPSRSVAGSNR</sequence>
<protein>
    <recommendedName>
        <fullName evidence="9">Galactose oxidase</fullName>
    </recommendedName>
</protein>
<evidence type="ECO:0000313" key="7">
    <source>
        <dbReference type="EMBL" id="KAK1752138.1"/>
    </source>
</evidence>
<evidence type="ECO:0000256" key="6">
    <source>
        <dbReference type="SAM" id="Phobius"/>
    </source>
</evidence>
<gene>
    <name evidence="7" type="ORF">QBC47DRAFT_306091</name>
</gene>
<dbReference type="SUPFAM" id="SSF50965">
    <property type="entry name" value="Galactose oxidase, central domain"/>
    <property type="match status" value="1"/>
</dbReference>
<evidence type="ECO:0008006" key="9">
    <source>
        <dbReference type="Google" id="ProtNLM"/>
    </source>
</evidence>
<accession>A0AAJ0B5M8</accession>
<keyword evidence="3 6" id="KW-1133">Transmembrane helix</keyword>
<keyword evidence="2 6" id="KW-0812">Transmembrane</keyword>
<feature type="compositionally biased region" description="Low complexity" evidence="5">
    <location>
        <begin position="407"/>
        <end position="420"/>
    </location>
</feature>
<dbReference type="Gene3D" id="2.130.10.80">
    <property type="entry name" value="Galactose oxidase/kelch, beta-propeller"/>
    <property type="match status" value="1"/>
</dbReference>
<feature type="compositionally biased region" description="Polar residues" evidence="5">
    <location>
        <begin position="758"/>
        <end position="767"/>
    </location>
</feature>
<comment type="caution">
    <text evidence="7">The sequence shown here is derived from an EMBL/GenBank/DDBJ whole genome shotgun (WGS) entry which is preliminary data.</text>
</comment>
<feature type="transmembrane region" description="Helical" evidence="6">
    <location>
        <begin position="448"/>
        <end position="472"/>
    </location>
</feature>
<dbReference type="AlphaFoldDB" id="A0AAJ0B5M8"/>
<feature type="region of interest" description="Disordered" evidence="5">
    <location>
        <begin position="605"/>
        <end position="671"/>
    </location>
</feature>
<dbReference type="PANTHER" id="PTHR15549">
    <property type="entry name" value="PAIRED IMMUNOGLOBULIN-LIKE TYPE 2 RECEPTOR"/>
    <property type="match status" value="1"/>
</dbReference>
<feature type="compositionally biased region" description="Basic and acidic residues" evidence="5">
    <location>
        <begin position="859"/>
        <end position="869"/>
    </location>
</feature>
<feature type="region of interest" description="Disordered" evidence="5">
    <location>
        <begin position="801"/>
        <end position="912"/>
    </location>
</feature>
<evidence type="ECO:0000256" key="2">
    <source>
        <dbReference type="ARBA" id="ARBA00022692"/>
    </source>
</evidence>
<dbReference type="InterPro" id="IPR051694">
    <property type="entry name" value="Immunoregulatory_rcpt-like"/>
</dbReference>
<feature type="compositionally biased region" description="Low complexity" evidence="5">
    <location>
        <begin position="771"/>
        <end position="785"/>
    </location>
</feature>
<name>A0AAJ0B5M8_9PEZI</name>